<evidence type="ECO:0000313" key="3">
    <source>
        <dbReference type="Proteomes" id="UP000318815"/>
    </source>
</evidence>
<evidence type="ECO:0000313" key="2">
    <source>
        <dbReference type="EMBL" id="TWV90759.1"/>
    </source>
</evidence>
<gene>
    <name evidence="2" type="ORF">FEF09_29290</name>
</gene>
<dbReference type="Proteomes" id="UP000318815">
    <property type="component" value="Unassembled WGS sequence"/>
</dbReference>
<comment type="caution">
    <text evidence="2">The sequence shown here is derived from an EMBL/GenBank/DDBJ whole genome shotgun (WGS) entry which is preliminary data.</text>
</comment>
<organism evidence="2 3">
    <name type="scientific">Chitinophaga pinensis</name>
    <dbReference type="NCBI Taxonomy" id="79329"/>
    <lineage>
        <taxon>Bacteria</taxon>
        <taxon>Pseudomonadati</taxon>
        <taxon>Bacteroidota</taxon>
        <taxon>Chitinophagia</taxon>
        <taxon>Chitinophagales</taxon>
        <taxon>Chitinophagaceae</taxon>
        <taxon>Chitinophaga</taxon>
    </lineage>
</organism>
<proteinExistence type="predicted"/>
<reference evidence="2 3" key="1">
    <citation type="submission" date="2019-08" db="EMBL/GenBank/DDBJ databases">
        <title>Whole genome sequencing of chitin degrading bacteria Chitinophaga pinensis YS16.</title>
        <authorList>
            <person name="Singh R.P."/>
            <person name="Manchanda G."/>
            <person name="Maurya I.K."/>
            <person name="Joshi N.K."/>
            <person name="Srivastava A.K."/>
        </authorList>
    </citation>
    <scope>NUCLEOTIDE SEQUENCE [LARGE SCALE GENOMIC DNA]</scope>
    <source>
        <strain evidence="2 3">YS-16</strain>
    </source>
</reference>
<feature type="chain" id="PRO_5022803641" evidence="1">
    <location>
        <begin position="20"/>
        <end position="112"/>
    </location>
</feature>
<dbReference type="RefSeq" id="WP_146308363.1">
    <property type="nucleotide sequence ID" value="NZ_VOHS01000080.1"/>
</dbReference>
<feature type="signal peptide" evidence="1">
    <location>
        <begin position="1"/>
        <end position="19"/>
    </location>
</feature>
<accession>A0A5C6LL99</accession>
<protein>
    <submittedName>
        <fullName evidence="2">Uncharacterized protein</fullName>
    </submittedName>
</protein>
<dbReference type="AlphaFoldDB" id="A0A5C6LL99"/>
<sequence length="112" mass="12818">MKRFLLLCTICLLSLTSFGQTLNVGSDVSFTKGNINTEVLLRILEKKQQQLKERIVHDLVIKAFNTTPVRQRSIATYQFLYELLDVIINEKNPTVATKKSCRIRSGLPSFMK</sequence>
<keyword evidence="1" id="KW-0732">Signal</keyword>
<keyword evidence="3" id="KW-1185">Reference proteome</keyword>
<evidence type="ECO:0000256" key="1">
    <source>
        <dbReference type="SAM" id="SignalP"/>
    </source>
</evidence>
<name>A0A5C6LL99_9BACT</name>
<dbReference type="EMBL" id="VOHS01000080">
    <property type="protein sequence ID" value="TWV90759.1"/>
    <property type="molecule type" value="Genomic_DNA"/>
</dbReference>